<dbReference type="GeneID" id="24095737"/>
<dbReference type="RefSeq" id="XP_012180109.1">
    <property type="nucleotide sequence ID" value="XM_012324719.1"/>
</dbReference>
<reference evidence="1 2" key="1">
    <citation type="journal article" date="2012" name="Appl. Environ. Microbiol.">
        <title>Short-read sequencing for genomic analysis of the brown rot fungus Fibroporia radiculosa.</title>
        <authorList>
            <person name="Tang J.D."/>
            <person name="Perkins A.D."/>
            <person name="Sonstegard T.S."/>
            <person name="Schroeder S.G."/>
            <person name="Burgess S.C."/>
            <person name="Diehl S.V."/>
        </authorList>
    </citation>
    <scope>NUCLEOTIDE SEQUENCE [LARGE SCALE GENOMIC DNA]</scope>
    <source>
        <strain evidence="1 2">TFFH 294</strain>
    </source>
</reference>
<dbReference type="InterPro" id="IPR006553">
    <property type="entry name" value="Leu-rich_rpt_Cys-con_subtyp"/>
</dbReference>
<dbReference type="Proteomes" id="UP000006352">
    <property type="component" value="Unassembled WGS sequence"/>
</dbReference>
<dbReference type="GO" id="GO:0031146">
    <property type="term" value="P:SCF-dependent proteasomal ubiquitin-dependent protein catabolic process"/>
    <property type="evidence" value="ECO:0007669"/>
    <property type="project" value="TreeGrafter"/>
</dbReference>
<dbReference type="Gene3D" id="3.80.10.10">
    <property type="entry name" value="Ribonuclease Inhibitor"/>
    <property type="match status" value="1"/>
</dbReference>
<evidence type="ECO:0008006" key="3">
    <source>
        <dbReference type="Google" id="ProtNLM"/>
    </source>
</evidence>
<dbReference type="PANTHER" id="PTHR13318">
    <property type="entry name" value="PARTNER OF PAIRED, ISOFORM B-RELATED"/>
    <property type="match status" value="1"/>
</dbReference>
<dbReference type="SMART" id="SM00367">
    <property type="entry name" value="LRR_CC"/>
    <property type="match status" value="1"/>
</dbReference>
<sequence length="507" mass="56974">MVQFLDLPLELLPLIVQHFVRPSHFAALCLVNKYFYTFAISLLYERAFIYAWHKEGKAKVVKLFKTLSECSHLAQHLPNVSISKNGCAPFVHWTLQTVKPLDFFYAQIARRRNYVLLTRSGVAVIRDFPKALQSSDYDNVLSICLQGIQNCVNLRSCTWTRDGSLTTEILEALLHCSHLEELEINGRYEGHYDPITLLGFTHLRRLSLIMPSARVIEMLPAWISVTGASLRHLSLICKSSTLVHDGVLESLAPHLVNLEHLYLVNCQKVTDRGLYTILSGTTHGLFSLGMEGLSPEFDMARFSQDCVRSGALSHLGSITLTVNVQSSPTWEKDVLALLASAPLERFHISTVGGHVGPALSESFCTSIVNAHGHRLRRFSVHRIRMSMLSIDDICRRCVELEQLFIVVEQNSLDSLGSCLAQARKLCAVHVNRPLDLGSEDIPVMARERILSIVKQCGPNLKQFGYNTRVLQVERVVKYEEDGSLGIDVRLGAYENPEIPEQFLVVRT</sequence>
<dbReference type="OrthoDB" id="2585512at2759"/>
<proteinExistence type="predicted"/>
<dbReference type="GO" id="GO:0019005">
    <property type="term" value="C:SCF ubiquitin ligase complex"/>
    <property type="evidence" value="ECO:0007669"/>
    <property type="project" value="TreeGrafter"/>
</dbReference>
<dbReference type="InterPro" id="IPR032675">
    <property type="entry name" value="LRR_dom_sf"/>
</dbReference>
<organism evidence="1 2">
    <name type="scientific">Fibroporia radiculosa</name>
    <dbReference type="NCBI Taxonomy" id="599839"/>
    <lineage>
        <taxon>Eukaryota</taxon>
        <taxon>Fungi</taxon>
        <taxon>Dikarya</taxon>
        <taxon>Basidiomycota</taxon>
        <taxon>Agaricomycotina</taxon>
        <taxon>Agaricomycetes</taxon>
        <taxon>Polyporales</taxon>
        <taxon>Fibroporiaceae</taxon>
        <taxon>Fibroporia</taxon>
    </lineage>
</organism>
<dbReference type="HOGENOM" id="CLU_017901_0_0_1"/>
<protein>
    <recommendedName>
        <fullName evidence="3">F-box domain-containing protein</fullName>
    </recommendedName>
</protein>
<dbReference type="PANTHER" id="PTHR13318:SF95">
    <property type="entry name" value="F-BOX PROTEIN YLR352W"/>
    <property type="match status" value="1"/>
</dbReference>
<keyword evidence="2" id="KW-1185">Reference proteome</keyword>
<dbReference type="EMBL" id="HE797006">
    <property type="protein sequence ID" value="CCM00826.1"/>
    <property type="molecule type" value="Genomic_DNA"/>
</dbReference>
<dbReference type="InParanoid" id="J4I9A6"/>
<evidence type="ECO:0000313" key="1">
    <source>
        <dbReference type="EMBL" id="CCM00826.1"/>
    </source>
</evidence>
<dbReference type="STRING" id="599839.J4I9A6"/>
<dbReference type="SUPFAM" id="SSF52047">
    <property type="entry name" value="RNI-like"/>
    <property type="match status" value="1"/>
</dbReference>
<accession>J4I9A6</accession>
<evidence type="ECO:0000313" key="2">
    <source>
        <dbReference type="Proteomes" id="UP000006352"/>
    </source>
</evidence>
<name>J4I9A6_9APHY</name>
<gene>
    <name evidence="1" type="ORF">FIBRA_02868</name>
</gene>
<dbReference type="AlphaFoldDB" id="J4I9A6"/>